<evidence type="ECO:0000256" key="2">
    <source>
        <dbReference type="ARBA" id="ARBA00004186"/>
    </source>
</evidence>
<dbReference type="InterPro" id="IPR051190">
    <property type="entry name" value="Baculoviral_IAP"/>
</dbReference>
<keyword evidence="16" id="KW-0131">Cell cycle</keyword>
<dbReference type="CDD" id="cd00022">
    <property type="entry name" value="BIR"/>
    <property type="match status" value="1"/>
</dbReference>
<evidence type="ECO:0000256" key="9">
    <source>
        <dbReference type="ARBA" id="ARBA00022723"/>
    </source>
</evidence>
<evidence type="ECO:0000256" key="5">
    <source>
        <dbReference type="ARBA" id="ARBA00022454"/>
    </source>
</evidence>
<evidence type="ECO:0000256" key="7">
    <source>
        <dbReference type="ARBA" id="ARBA00022553"/>
    </source>
</evidence>
<evidence type="ECO:0000256" key="6">
    <source>
        <dbReference type="ARBA" id="ARBA00022490"/>
    </source>
</evidence>
<dbReference type="Ensembl" id="ENSPMAT00000005971.1">
    <property type="protein sequence ID" value="ENSPMAP00000005943.1"/>
    <property type="gene ID" value="ENSPMAG00000005388.1"/>
</dbReference>
<dbReference type="GO" id="GO:0000775">
    <property type="term" value="C:chromosome, centromeric region"/>
    <property type="evidence" value="ECO:0007669"/>
    <property type="project" value="UniProtKB-SubCell"/>
</dbReference>
<keyword evidence="15" id="KW-0539">Nucleus</keyword>
<evidence type="ECO:0000256" key="14">
    <source>
        <dbReference type="ARBA" id="ARBA00023212"/>
    </source>
</evidence>
<keyword evidence="11" id="KW-0159">Chromosome partition</keyword>
<comment type="similarity">
    <text evidence="4">Belongs to the IAP family.</text>
</comment>
<dbReference type="OMA" id="RSHTKNC"/>
<evidence type="ECO:0000256" key="4">
    <source>
        <dbReference type="ARBA" id="ARBA00006672"/>
    </source>
</evidence>
<evidence type="ECO:0000256" key="12">
    <source>
        <dbReference type="ARBA" id="ARBA00022833"/>
    </source>
</evidence>
<evidence type="ECO:0000256" key="15">
    <source>
        <dbReference type="ARBA" id="ARBA00023242"/>
    </source>
</evidence>
<dbReference type="GO" id="GO:0046872">
    <property type="term" value="F:metal ion binding"/>
    <property type="evidence" value="ECO:0007669"/>
    <property type="project" value="UniProtKB-KW"/>
</dbReference>
<dbReference type="Gene3D" id="1.10.1170.10">
    <property type="entry name" value="Inhibitor Of Apoptosis Protein (2mihbC-IAP-1), Chain A"/>
    <property type="match status" value="1"/>
</dbReference>
<evidence type="ECO:0000313" key="18">
    <source>
        <dbReference type="Ensembl" id="ENSPMAP00000005943.1"/>
    </source>
</evidence>
<keyword evidence="10" id="KW-0498">Mitosis</keyword>
<name>S4RL57_PETMA</name>
<organism evidence="18">
    <name type="scientific">Petromyzon marinus</name>
    <name type="common">Sea lamprey</name>
    <dbReference type="NCBI Taxonomy" id="7757"/>
    <lineage>
        <taxon>Eukaryota</taxon>
        <taxon>Metazoa</taxon>
        <taxon>Chordata</taxon>
        <taxon>Craniata</taxon>
        <taxon>Vertebrata</taxon>
        <taxon>Cyclostomata</taxon>
        <taxon>Hyperoartia</taxon>
        <taxon>Petromyzontiformes</taxon>
        <taxon>Petromyzontidae</taxon>
        <taxon>Petromyzon</taxon>
    </lineage>
</organism>
<evidence type="ECO:0000256" key="13">
    <source>
        <dbReference type="ARBA" id="ARBA00022843"/>
    </source>
</evidence>
<comment type="subcellular location">
    <subcellularLocation>
        <location evidence="3">Chromosome</location>
        <location evidence="3">Centromere</location>
    </subcellularLocation>
    <subcellularLocation>
        <location evidence="2">Cytoplasm</location>
        <location evidence="2">Cytoskeleton</location>
        <location evidence="2">Spindle</location>
    </subcellularLocation>
    <subcellularLocation>
        <location evidence="1">Nucleus</location>
    </subcellularLocation>
</comment>
<evidence type="ECO:0000256" key="10">
    <source>
        <dbReference type="ARBA" id="ARBA00022776"/>
    </source>
</evidence>
<dbReference type="GeneTree" id="ENSGT00510000047537"/>
<keyword evidence="14" id="KW-0206">Cytoskeleton</keyword>
<dbReference type="InterPro" id="IPR001370">
    <property type="entry name" value="BIR_rpt"/>
</dbReference>
<dbReference type="GO" id="GO:0007059">
    <property type="term" value="P:chromosome segregation"/>
    <property type="evidence" value="ECO:0007669"/>
    <property type="project" value="UniProtKB-KW"/>
</dbReference>
<keyword evidence="9" id="KW-0479">Metal-binding</keyword>
<dbReference type="GO" id="GO:0051301">
    <property type="term" value="P:cell division"/>
    <property type="evidence" value="ECO:0007669"/>
    <property type="project" value="UniProtKB-KW"/>
</dbReference>
<reference evidence="18" key="2">
    <citation type="submission" date="2025-09" db="UniProtKB">
        <authorList>
            <consortium name="Ensembl"/>
        </authorList>
    </citation>
    <scope>IDENTIFICATION</scope>
</reference>
<dbReference type="PROSITE" id="PS50143">
    <property type="entry name" value="BIR_REPEAT_2"/>
    <property type="match status" value="1"/>
</dbReference>
<keyword evidence="12" id="KW-0862">Zinc</keyword>
<keyword evidence="5" id="KW-0158">Chromosome</keyword>
<keyword evidence="17" id="KW-0137">Centromere</keyword>
<dbReference type="STRING" id="7757.ENSPMAP00000005943"/>
<evidence type="ECO:0000256" key="1">
    <source>
        <dbReference type="ARBA" id="ARBA00004123"/>
    </source>
</evidence>
<dbReference type="GO" id="GO:0005634">
    <property type="term" value="C:nucleus"/>
    <property type="evidence" value="ECO:0007669"/>
    <property type="project" value="UniProtKB-SubCell"/>
</dbReference>
<evidence type="ECO:0000256" key="11">
    <source>
        <dbReference type="ARBA" id="ARBA00022829"/>
    </source>
</evidence>
<keyword evidence="7" id="KW-0597">Phosphoprotein</keyword>
<dbReference type="GO" id="GO:0005819">
    <property type="term" value="C:spindle"/>
    <property type="evidence" value="ECO:0007669"/>
    <property type="project" value="UniProtKB-SubCell"/>
</dbReference>
<accession>S4RL57</accession>
<reference evidence="18" key="1">
    <citation type="submission" date="2025-08" db="UniProtKB">
        <authorList>
            <consortium name="Ensembl"/>
        </authorList>
    </citation>
    <scope>IDENTIFICATION</scope>
</reference>
<keyword evidence="13" id="KW-0832">Ubl conjugation</keyword>
<evidence type="ECO:0000256" key="3">
    <source>
        <dbReference type="ARBA" id="ARBA00004584"/>
    </source>
</evidence>
<keyword evidence="8" id="KW-0132">Cell division</keyword>
<proteinExistence type="inferred from homology"/>
<dbReference type="PANTHER" id="PTHR46771">
    <property type="entry name" value="DETERIN"/>
    <property type="match status" value="1"/>
</dbReference>
<dbReference type="PANTHER" id="PTHR46771:SF5">
    <property type="entry name" value="DETERIN"/>
    <property type="match status" value="1"/>
</dbReference>
<dbReference type="AlphaFoldDB" id="S4RL57"/>
<keyword evidence="6" id="KW-0963">Cytoplasm</keyword>
<dbReference type="Pfam" id="PF00653">
    <property type="entry name" value="BIR"/>
    <property type="match status" value="1"/>
</dbReference>
<dbReference type="SUPFAM" id="SSF57924">
    <property type="entry name" value="Inhibitor of apoptosis (IAP) repeat"/>
    <property type="match status" value="1"/>
</dbReference>
<dbReference type="HOGENOM" id="CLU_016347_0_1_1"/>
<dbReference type="FunFam" id="1.10.1170.10:FF:000009">
    <property type="entry name" value="Baculoviral IAP repeat-containing protein 5"/>
    <property type="match status" value="1"/>
</dbReference>
<evidence type="ECO:0000256" key="17">
    <source>
        <dbReference type="ARBA" id="ARBA00023328"/>
    </source>
</evidence>
<dbReference type="SMART" id="SM00238">
    <property type="entry name" value="BIR"/>
    <property type="match status" value="1"/>
</dbReference>
<evidence type="ECO:0000256" key="8">
    <source>
        <dbReference type="ARBA" id="ARBA00022618"/>
    </source>
</evidence>
<evidence type="ECO:0000256" key="16">
    <source>
        <dbReference type="ARBA" id="ARBA00023306"/>
    </source>
</evidence>
<sequence length="143" mass="17050">TTMEKYTQIGEEFYDLERRRKTYDDRWPFKENCACTPEQMAIAGFLHQPSDLELDAVICFFCFKELDGWEQDDVPLIEHKKHSSDCGFLTRKKEFEDLTVQEFISLETERQKNLLKKVISTKKTEFLHQADAVRRQLEQLHDL</sequence>
<protein>
    <submittedName>
        <fullName evidence="18">Baculoviral IAP repeat containing 5a</fullName>
    </submittedName>
</protein>